<proteinExistence type="predicted"/>
<evidence type="ECO:0000313" key="1">
    <source>
        <dbReference type="EnsemblPlants" id="AET3Gv20759400.3"/>
    </source>
</evidence>
<reference evidence="2" key="1">
    <citation type="journal article" date="2014" name="Science">
        <title>Ancient hybridizations among the ancestral genomes of bread wheat.</title>
        <authorList>
            <consortium name="International Wheat Genome Sequencing Consortium,"/>
            <person name="Marcussen T."/>
            <person name="Sandve S.R."/>
            <person name="Heier L."/>
            <person name="Spannagl M."/>
            <person name="Pfeifer M."/>
            <person name="Jakobsen K.S."/>
            <person name="Wulff B.B."/>
            <person name="Steuernagel B."/>
            <person name="Mayer K.F."/>
            <person name="Olsen O.A."/>
        </authorList>
    </citation>
    <scope>NUCLEOTIDE SEQUENCE [LARGE SCALE GENOMIC DNA]</scope>
    <source>
        <strain evidence="2">cv. AL8/78</strain>
    </source>
</reference>
<evidence type="ECO:0000313" key="2">
    <source>
        <dbReference type="Proteomes" id="UP000015105"/>
    </source>
</evidence>
<sequence length="113" mass="11923">MPYPPSVCPVLHLALGAVPRLVREVQRLRLLPLGLRLETGAGQEIGGSTASFFPTDGCGACHCVESEWKWAAPATSAVPDGEGATVLLRVFPIYGRCLPPELRGDSSGSPLAR</sequence>
<reference evidence="2" key="2">
    <citation type="journal article" date="2017" name="Nat. Plants">
        <title>The Aegilops tauschii genome reveals multiple impacts of transposons.</title>
        <authorList>
            <person name="Zhao G."/>
            <person name="Zou C."/>
            <person name="Li K."/>
            <person name="Wang K."/>
            <person name="Li T."/>
            <person name="Gao L."/>
            <person name="Zhang X."/>
            <person name="Wang H."/>
            <person name="Yang Z."/>
            <person name="Liu X."/>
            <person name="Jiang W."/>
            <person name="Mao L."/>
            <person name="Kong X."/>
            <person name="Jiao Y."/>
            <person name="Jia J."/>
        </authorList>
    </citation>
    <scope>NUCLEOTIDE SEQUENCE [LARGE SCALE GENOMIC DNA]</scope>
    <source>
        <strain evidence="2">cv. AL8/78</strain>
    </source>
</reference>
<reference evidence="1" key="5">
    <citation type="journal article" date="2021" name="G3 (Bethesda)">
        <title>Aegilops tauschii genome assembly Aet v5.0 features greater sequence contiguity and improved annotation.</title>
        <authorList>
            <person name="Wang L."/>
            <person name="Zhu T."/>
            <person name="Rodriguez J.C."/>
            <person name="Deal K.R."/>
            <person name="Dubcovsky J."/>
            <person name="McGuire P.E."/>
            <person name="Lux T."/>
            <person name="Spannagl M."/>
            <person name="Mayer K.F.X."/>
            <person name="Baldrich P."/>
            <person name="Meyers B.C."/>
            <person name="Huo N."/>
            <person name="Gu Y.Q."/>
            <person name="Zhou H."/>
            <person name="Devos K.M."/>
            <person name="Bennetzen J.L."/>
            <person name="Unver T."/>
            <person name="Budak H."/>
            <person name="Gulick P.J."/>
            <person name="Galiba G."/>
            <person name="Kalapos B."/>
            <person name="Nelson D.R."/>
            <person name="Li P."/>
            <person name="You F.M."/>
            <person name="Luo M.C."/>
            <person name="Dvorak J."/>
        </authorList>
    </citation>
    <scope>NUCLEOTIDE SEQUENCE [LARGE SCALE GENOMIC DNA]</scope>
    <source>
        <strain evidence="1">cv. AL8/78</strain>
    </source>
</reference>
<organism evidence="1 2">
    <name type="scientific">Aegilops tauschii subsp. strangulata</name>
    <name type="common">Goatgrass</name>
    <dbReference type="NCBI Taxonomy" id="200361"/>
    <lineage>
        <taxon>Eukaryota</taxon>
        <taxon>Viridiplantae</taxon>
        <taxon>Streptophyta</taxon>
        <taxon>Embryophyta</taxon>
        <taxon>Tracheophyta</taxon>
        <taxon>Spermatophyta</taxon>
        <taxon>Magnoliopsida</taxon>
        <taxon>Liliopsida</taxon>
        <taxon>Poales</taxon>
        <taxon>Poaceae</taxon>
        <taxon>BOP clade</taxon>
        <taxon>Pooideae</taxon>
        <taxon>Triticodae</taxon>
        <taxon>Triticeae</taxon>
        <taxon>Triticinae</taxon>
        <taxon>Aegilops</taxon>
    </lineage>
</organism>
<dbReference type="Proteomes" id="UP000015105">
    <property type="component" value="Chromosome 3D"/>
</dbReference>
<reference evidence="1" key="3">
    <citation type="journal article" date="2017" name="Nature">
        <title>Genome sequence of the progenitor of the wheat D genome Aegilops tauschii.</title>
        <authorList>
            <person name="Luo M.C."/>
            <person name="Gu Y.Q."/>
            <person name="Puiu D."/>
            <person name="Wang H."/>
            <person name="Twardziok S.O."/>
            <person name="Deal K.R."/>
            <person name="Huo N."/>
            <person name="Zhu T."/>
            <person name="Wang L."/>
            <person name="Wang Y."/>
            <person name="McGuire P.E."/>
            <person name="Liu S."/>
            <person name="Long H."/>
            <person name="Ramasamy R.K."/>
            <person name="Rodriguez J.C."/>
            <person name="Van S.L."/>
            <person name="Yuan L."/>
            <person name="Wang Z."/>
            <person name="Xia Z."/>
            <person name="Xiao L."/>
            <person name="Anderson O.D."/>
            <person name="Ouyang S."/>
            <person name="Liang Y."/>
            <person name="Zimin A.V."/>
            <person name="Pertea G."/>
            <person name="Qi P."/>
            <person name="Bennetzen J.L."/>
            <person name="Dai X."/>
            <person name="Dawson M.W."/>
            <person name="Muller H.G."/>
            <person name="Kugler K."/>
            <person name="Rivarola-Duarte L."/>
            <person name="Spannagl M."/>
            <person name="Mayer K.F.X."/>
            <person name="Lu F.H."/>
            <person name="Bevan M.W."/>
            <person name="Leroy P."/>
            <person name="Li P."/>
            <person name="You F.M."/>
            <person name="Sun Q."/>
            <person name="Liu Z."/>
            <person name="Lyons E."/>
            <person name="Wicker T."/>
            <person name="Salzberg S.L."/>
            <person name="Devos K.M."/>
            <person name="Dvorak J."/>
        </authorList>
    </citation>
    <scope>NUCLEOTIDE SEQUENCE [LARGE SCALE GENOMIC DNA]</scope>
    <source>
        <strain evidence="1">cv. AL8/78</strain>
    </source>
</reference>
<accession>A0A453FRS0</accession>
<dbReference type="Gramene" id="AET3Gv20759400.3">
    <property type="protein sequence ID" value="AET3Gv20759400.3"/>
    <property type="gene ID" value="AET3Gv20759400"/>
</dbReference>
<dbReference type="EnsemblPlants" id="AET3Gv20759400.3">
    <property type="protein sequence ID" value="AET3Gv20759400.3"/>
    <property type="gene ID" value="AET3Gv20759400"/>
</dbReference>
<dbReference type="AlphaFoldDB" id="A0A453FRS0"/>
<reference evidence="1" key="4">
    <citation type="submission" date="2019-03" db="UniProtKB">
        <authorList>
            <consortium name="EnsemblPlants"/>
        </authorList>
    </citation>
    <scope>IDENTIFICATION</scope>
</reference>
<protein>
    <submittedName>
        <fullName evidence="1">Uncharacterized protein</fullName>
    </submittedName>
</protein>
<keyword evidence="2" id="KW-1185">Reference proteome</keyword>
<name>A0A453FRS0_AEGTS</name>